<evidence type="ECO:0008006" key="3">
    <source>
        <dbReference type="Google" id="ProtNLM"/>
    </source>
</evidence>
<dbReference type="SUPFAM" id="SSF63829">
    <property type="entry name" value="Calcium-dependent phosphotriesterase"/>
    <property type="match status" value="1"/>
</dbReference>
<gene>
    <name evidence="1" type="ORF">JFN87_14960</name>
</gene>
<dbReference type="AlphaFoldDB" id="A0A940M9I7"/>
<reference evidence="1" key="1">
    <citation type="submission" date="2021-03" db="EMBL/GenBank/DDBJ databases">
        <title>Whole genome sequence of Streptomyces bomunensis MMS17-BM035.</title>
        <authorList>
            <person name="Lee J.H."/>
        </authorList>
    </citation>
    <scope>NUCLEOTIDE SEQUENCE</scope>
    <source>
        <strain evidence="1">MMS17-BM035</strain>
    </source>
</reference>
<dbReference type="EMBL" id="JAGIQL010000051">
    <property type="protein sequence ID" value="MBP0458790.1"/>
    <property type="molecule type" value="Genomic_DNA"/>
</dbReference>
<name>A0A940M9I7_9ACTN</name>
<protein>
    <recommendedName>
        <fullName evidence="3">SMP-30/Gluconolactonase/LRE-like region domain-containing protein</fullName>
    </recommendedName>
</protein>
<evidence type="ECO:0000313" key="1">
    <source>
        <dbReference type="EMBL" id="MBP0458790.1"/>
    </source>
</evidence>
<dbReference type="Proteomes" id="UP000670475">
    <property type="component" value="Unassembled WGS sequence"/>
</dbReference>
<keyword evidence="2" id="KW-1185">Reference proteome</keyword>
<sequence>MRPEDVGLPSAVVVAAAALGAAVPADASPAARGPLTDVRISDHFDLDAGQMPENVALLPDGTADVTFAGARQVAQISPHGATRVLATLPAPADGGGNTPVLGFALTTGIVRTGDGTLYVLYATGTADLTGLWRIRPGHAPRRIAALPADGLPNGLALDPRTKPLYITDSVLGTVWTVPTTGGTPTAWSTAPELSSTGFLGVNGAKFHNGALWVTNLDRGTLLRIPVGPHNRAGAPQVRASGLVGLDDFTFTGRGNQVLAALNGPNKVVRILPDGTATTLLDAADGLQGPTSVALHGDDLDVFSAAYTTKTDPNLLRAHLRGGRR</sequence>
<organism evidence="1 2">
    <name type="scientific">Streptomyces montanisoli</name>
    <dbReference type="NCBI Taxonomy" id="2798581"/>
    <lineage>
        <taxon>Bacteria</taxon>
        <taxon>Bacillati</taxon>
        <taxon>Actinomycetota</taxon>
        <taxon>Actinomycetes</taxon>
        <taxon>Kitasatosporales</taxon>
        <taxon>Streptomycetaceae</taxon>
        <taxon>Streptomyces</taxon>
    </lineage>
</organism>
<dbReference type="InterPro" id="IPR011042">
    <property type="entry name" value="6-blade_b-propeller_TolB-like"/>
</dbReference>
<dbReference type="Gene3D" id="2.120.10.30">
    <property type="entry name" value="TolB, C-terminal domain"/>
    <property type="match status" value="1"/>
</dbReference>
<evidence type="ECO:0000313" key="2">
    <source>
        <dbReference type="Proteomes" id="UP000670475"/>
    </source>
</evidence>
<accession>A0A940M9I7</accession>
<comment type="caution">
    <text evidence="1">The sequence shown here is derived from an EMBL/GenBank/DDBJ whole genome shotgun (WGS) entry which is preliminary data.</text>
</comment>
<proteinExistence type="predicted"/>